<protein>
    <submittedName>
        <fullName evidence="2">MarR family transcriptional regulator</fullName>
    </submittedName>
</protein>
<dbReference type="Proteomes" id="UP001595773">
    <property type="component" value="Unassembled WGS sequence"/>
</dbReference>
<name>A0ABV8R2R4_9MICC</name>
<evidence type="ECO:0000313" key="3">
    <source>
        <dbReference type="Proteomes" id="UP001595773"/>
    </source>
</evidence>
<organism evidence="2 3">
    <name type="scientific">Arthrobacter cryoconiti</name>
    <dbReference type="NCBI Taxonomy" id="748907"/>
    <lineage>
        <taxon>Bacteria</taxon>
        <taxon>Bacillati</taxon>
        <taxon>Actinomycetota</taxon>
        <taxon>Actinomycetes</taxon>
        <taxon>Micrococcales</taxon>
        <taxon>Micrococcaceae</taxon>
        <taxon>Arthrobacter</taxon>
    </lineage>
</organism>
<accession>A0ABV8R2R4</accession>
<proteinExistence type="predicted"/>
<feature type="compositionally biased region" description="Low complexity" evidence="1">
    <location>
        <begin position="127"/>
        <end position="138"/>
    </location>
</feature>
<reference evidence="3" key="1">
    <citation type="journal article" date="2019" name="Int. J. Syst. Evol. Microbiol.">
        <title>The Global Catalogue of Microorganisms (GCM) 10K type strain sequencing project: providing services to taxonomists for standard genome sequencing and annotation.</title>
        <authorList>
            <consortium name="The Broad Institute Genomics Platform"/>
            <consortium name="The Broad Institute Genome Sequencing Center for Infectious Disease"/>
            <person name="Wu L."/>
            <person name="Ma J."/>
        </authorList>
    </citation>
    <scope>NUCLEOTIDE SEQUENCE [LARGE SCALE GENOMIC DNA]</scope>
    <source>
        <strain evidence="3">CGMCC 1.10698</strain>
    </source>
</reference>
<evidence type="ECO:0000313" key="2">
    <source>
        <dbReference type="EMBL" id="MFC4266640.1"/>
    </source>
</evidence>
<evidence type="ECO:0000256" key="1">
    <source>
        <dbReference type="SAM" id="MobiDB-lite"/>
    </source>
</evidence>
<feature type="region of interest" description="Disordered" evidence="1">
    <location>
        <begin position="124"/>
        <end position="168"/>
    </location>
</feature>
<sequence>MFVMTIDQRGSRQGPDLVPELLSVLADIPVLLAFERSVGDEVQGLLDSPKSVIEVAMRALRSGQWYVGIGVGDVDKPLGASPREGSGAAFVQARQAVDKAKRTGERVPLSVQAAPARAVQGLAVPDSGQAASAPAAPGTERSGQVASAQATSNQATSGEATLNLPTLSQTTSMERALAARGIDERARAAEAVLVLIGDLVRKRSEAQWRVLAQLDADPMQRQVDVAVALGISPQAVSRAILRSGWQEELAGRDAAALLLDLLNS</sequence>
<dbReference type="RefSeq" id="WP_230066115.1">
    <property type="nucleotide sequence ID" value="NZ_BAABLL010000010.1"/>
</dbReference>
<gene>
    <name evidence="2" type="ORF">ACFOW9_13595</name>
</gene>
<feature type="compositionally biased region" description="Low complexity" evidence="1">
    <location>
        <begin position="146"/>
        <end position="157"/>
    </location>
</feature>
<keyword evidence="3" id="KW-1185">Reference proteome</keyword>
<dbReference type="EMBL" id="JBHSCQ010000022">
    <property type="protein sequence ID" value="MFC4266640.1"/>
    <property type="molecule type" value="Genomic_DNA"/>
</dbReference>
<comment type="caution">
    <text evidence="2">The sequence shown here is derived from an EMBL/GenBank/DDBJ whole genome shotgun (WGS) entry which is preliminary data.</text>
</comment>
<feature type="compositionally biased region" description="Polar residues" evidence="1">
    <location>
        <begin position="158"/>
        <end position="168"/>
    </location>
</feature>